<accession>A0A9D4IX56</accession>
<gene>
    <name evidence="1" type="ORF">DPMN_168355</name>
</gene>
<dbReference type="AlphaFoldDB" id="A0A9D4IX56"/>
<evidence type="ECO:0000313" key="1">
    <source>
        <dbReference type="EMBL" id="KAH3790160.1"/>
    </source>
</evidence>
<reference evidence="1" key="1">
    <citation type="journal article" date="2019" name="bioRxiv">
        <title>The Genome of the Zebra Mussel, Dreissena polymorpha: A Resource for Invasive Species Research.</title>
        <authorList>
            <person name="McCartney M.A."/>
            <person name="Auch B."/>
            <person name="Kono T."/>
            <person name="Mallez S."/>
            <person name="Zhang Y."/>
            <person name="Obille A."/>
            <person name="Becker A."/>
            <person name="Abrahante J.E."/>
            <person name="Garbe J."/>
            <person name="Badalamenti J.P."/>
            <person name="Herman A."/>
            <person name="Mangelson H."/>
            <person name="Liachko I."/>
            <person name="Sullivan S."/>
            <person name="Sone E.D."/>
            <person name="Koren S."/>
            <person name="Silverstein K.A.T."/>
            <person name="Beckman K.B."/>
            <person name="Gohl D.M."/>
        </authorList>
    </citation>
    <scope>NUCLEOTIDE SEQUENCE</scope>
    <source>
        <strain evidence="1">Duluth1</strain>
        <tissue evidence="1">Whole animal</tissue>
    </source>
</reference>
<dbReference type="Proteomes" id="UP000828390">
    <property type="component" value="Unassembled WGS sequence"/>
</dbReference>
<organism evidence="1 2">
    <name type="scientific">Dreissena polymorpha</name>
    <name type="common">Zebra mussel</name>
    <name type="synonym">Mytilus polymorpha</name>
    <dbReference type="NCBI Taxonomy" id="45954"/>
    <lineage>
        <taxon>Eukaryota</taxon>
        <taxon>Metazoa</taxon>
        <taxon>Spiralia</taxon>
        <taxon>Lophotrochozoa</taxon>
        <taxon>Mollusca</taxon>
        <taxon>Bivalvia</taxon>
        <taxon>Autobranchia</taxon>
        <taxon>Heteroconchia</taxon>
        <taxon>Euheterodonta</taxon>
        <taxon>Imparidentia</taxon>
        <taxon>Neoheterodontei</taxon>
        <taxon>Myida</taxon>
        <taxon>Dreissenoidea</taxon>
        <taxon>Dreissenidae</taxon>
        <taxon>Dreissena</taxon>
    </lineage>
</organism>
<evidence type="ECO:0000313" key="2">
    <source>
        <dbReference type="Proteomes" id="UP000828390"/>
    </source>
</evidence>
<name>A0A9D4IX56_DREPO</name>
<dbReference type="EMBL" id="JAIWYP010000008">
    <property type="protein sequence ID" value="KAH3790160.1"/>
    <property type="molecule type" value="Genomic_DNA"/>
</dbReference>
<comment type="caution">
    <text evidence="1">The sequence shown here is derived from an EMBL/GenBank/DDBJ whole genome shotgun (WGS) entry which is preliminary data.</text>
</comment>
<protein>
    <submittedName>
        <fullName evidence="1">Uncharacterized protein</fullName>
    </submittedName>
</protein>
<proteinExistence type="predicted"/>
<sequence>MVTTLSESYYNTMDLKPELLPLTDFKIQLTGANGTAIIYTGYKEVAVKLPCSLRQCPMLILIVKDTEFNAKVPAIIGTNLLREYRQEFEIQRGEFPKP</sequence>
<keyword evidence="2" id="KW-1185">Reference proteome</keyword>
<reference evidence="1" key="2">
    <citation type="submission" date="2020-11" db="EMBL/GenBank/DDBJ databases">
        <authorList>
            <person name="McCartney M.A."/>
            <person name="Auch B."/>
            <person name="Kono T."/>
            <person name="Mallez S."/>
            <person name="Becker A."/>
            <person name="Gohl D.M."/>
            <person name="Silverstein K.A.T."/>
            <person name="Koren S."/>
            <person name="Bechman K.B."/>
            <person name="Herman A."/>
            <person name="Abrahante J.E."/>
            <person name="Garbe J."/>
        </authorList>
    </citation>
    <scope>NUCLEOTIDE SEQUENCE</scope>
    <source>
        <strain evidence="1">Duluth1</strain>
        <tissue evidence="1">Whole animal</tissue>
    </source>
</reference>